<dbReference type="InterPro" id="IPR058240">
    <property type="entry name" value="rSAM_sf"/>
</dbReference>
<dbReference type="InterPro" id="IPR026497">
    <property type="entry name" value="GRASP-with-SPASM"/>
</dbReference>
<evidence type="ECO:0000313" key="3">
    <source>
        <dbReference type="Proteomes" id="UP001500353"/>
    </source>
</evidence>
<dbReference type="NCBIfam" id="TIGR04193">
    <property type="entry name" value="SPASM_w_grasp"/>
    <property type="match status" value="1"/>
</dbReference>
<dbReference type="SUPFAM" id="SSF102114">
    <property type="entry name" value="Radical SAM enzymes"/>
    <property type="match status" value="1"/>
</dbReference>
<accession>A0ABP9MIZ3</accession>
<gene>
    <name evidence="2" type="ORF">GCM10023210_28850</name>
</gene>
<evidence type="ECO:0000313" key="2">
    <source>
        <dbReference type="EMBL" id="GAA5095734.1"/>
    </source>
</evidence>
<dbReference type="NCBIfam" id="TIGR04085">
    <property type="entry name" value="rSAM_more_4Fe4S"/>
    <property type="match status" value="1"/>
</dbReference>
<sequence length="360" mass="41686">MTSKKIKIYTNCIAVKGSKNAIICDLQRHTFENISVDLYNFINNYDSIDIVTITKIEGKKKAKKYIKFLIDHDFAFLTSNPKNFPKLDVSFNYPFEVSNASITVNKNTPIDKVLNELENLNCKFLEFIVEENVLEIISYINNYIEKEQMILSSIGFVIKYEKGVTKEKLSILLKKFPRLIYIITMNYIENDFIPPIRPNNTGYLIFSNTLFFSEKSCGVVCSGYFASNIKLFTEAIKHNSCLHKKISIDKDGNIKNCSAMSQSFGNIYTTTLEQALNQKDFKKYWNLTKDNIEVCKDCEFRYICTDCRAYTEQNHMNEDGLDISKPLKCGYNPYSGEWKEWSTNPLKQKAIQSYGLHELM</sequence>
<name>A0ABP9MIZ3_9FLAO</name>
<dbReference type="Gene3D" id="3.20.20.70">
    <property type="entry name" value="Aldolase class I"/>
    <property type="match status" value="1"/>
</dbReference>
<reference evidence="3" key="1">
    <citation type="journal article" date="2019" name="Int. J. Syst. Evol. Microbiol.">
        <title>The Global Catalogue of Microorganisms (GCM) 10K type strain sequencing project: providing services to taxonomists for standard genome sequencing and annotation.</title>
        <authorList>
            <consortium name="The Broad Institute Genomics Platform"/>
            <consortium name="The Broad Institute Genome Sequencing Center for Infectious Disease"/>
            <person name="Wu L."/>
            <person name="Ma J."/>
        </authorList>
    </citation>
    <scope>NUCLEOTIDE SEQUENCE [LARGE SCALE GENOMIC DNA]</scope>
    <source>
        <strain evidence="3">JCM 18019</strain>
    </source>
</reference>
<feature type="domain" description="4Fe4S-binding SPASM" evidence="1">
    <location>
        <begin position="243"/>
        <end position="299"/>
    </location>
</feature>
<organism evidence="2 3">
    <name type="scientific">Chryseobacterium ginsengisoli</name>
    <dbReference type="NCBI Taxonomy" id="363853"/>
    <lineage>
        <taxon>Bacteria</taxon>
        <taxon>Pseudomonadati</taxon>
        <taxon>Bacteroidota</taxon>
        <taxon>Flavobacteriia</taxon>
        <taxon>Flavobacteriales</taxon>
        <taxon>Weeksellaceae</taxon>
        <taxon>Chryseobacterium group</taxon>
        <taxon>Chryseobacterium</taxon>
    </lineage>
</organism>
<comment type="caution">
    <text evidence="2">The sequence shown here is derived from an EMBL/GenBank/DDBJ whole genome shotgun (WGS) entry which is preliminary data.</text>
</comment>
<evidence type="ECO:0000259" key="1">
    <source>
        <dbReference type="Pfam" id="PF13186"/>
    </source>
</evidence>
<dbReference type="InterPro" id="IPR013785">
    <property type="entry name" value="Aldolase_TIM"/>
</dbReference>
<keyword evidence="3" id="KW-1185">Reference proteome</keyword>
<protein>
    <recommendedName>
        <fullName evidence="1">4Fe4S-binding SPASM domain-containing protein</fullName>
    </recommendedName>
</protein>
<dbReference type="RefSeq" id="WP_345205402.1">
    <property type="nucleotide sequence ID" value="NZ_BAABHX010000004.1"/>
</dbReference>
<dbReference type="InterPro" id="IPR023885">
    <property type="entry name" value="4Fe4S-binding_SPASM_dom"/>
</dbReference>
<proteinExistence type="predicted"/>
<dbReference type="EMBL" id="BAABHX010000004">
    <property type="protein sequence ID" value="GAA5095734.1"/>
    <property type="molecule type" value="Genomic_DNA"/>
</dbReference>
<dbReference type="Pfam" id="PF13186">
    <property type="entry name" value="SPASM"/>
    <property type="match status" value="1"/>
</dbReference>
<dbReference type="Proteomes" id="UP001500353">
    <property type="component" value="Unassembled WGS sequence"/>
</dbReference>